<dbReference type="SUPFAM" id="SSF47336">
    <property type="entry name" value="ACP-like"/>
    <property type="match status" value="1"/>
</dbReference>
<dbReference type="EMBL" id="JYON01000043">
    <property type="protein sequence ID" value="KJH69464.1"/>
    <property type="molecule type" value="Genomic_DNA"/>
</dbReference>
<comment type="caution">
    <text evidence="2">The sequence shown here is derived from an EMBL/GenBank/DDBJ whole genome shotgun (WGS) entry which is preliminary data.</text>
</comment>
<gene>
    <name evidence="2" type="ORF">UH38_23685</name>
</gene>
<dbReference type="STRING" id="1618023.UH38_23685"/>
<dbReference type="InterPro" id="IPR036736">
    <property type="entry name" value="ACP-like_sf"/>
</dbReference>
<evidence type="ECO:0000259" key="1">
    <source>
        <dbReference type="PROSITE" id="PS50075"/>
    </source>
</evidence>
<dbReference type="PROSITE" id="PS50075">
    <property type="entry name" value="CARRIER"/>
    <property type="match status" value="1"/>
</dbReference>
<dbReference type="Gene3D" id="1.10.1200.10">
    <property type="entry name" value="ACP-like"/>
    <property type="match status" value="1"/>
</dbReference>
<reference evidence="2 3" key="1">
    <citation type="submission" date="2015-02" db="EMBL/GenBank/DDBJ databases">
        <title>Draft genome of a novel marine cyanobacterium (Chroococcales) isolated from South Atlantic Ocean.</title>
        <authorList>
            <person name="Rigonato J."/>
            <person name="Alvarenga D.O."/>
            <person name="Branco L.H."/>
            <person name="Varani A.M."/>
            <person name="Brandini F.P."/>
            <person name="Fiore M.F."/>
        </authorList>
    </citation>
    <scope>NUCLEOTIDE SEQUENCE [LARGE SCALE GENOMIC DNA]</scope>
    <source>
        <strain evidence="2 3">CENA595</strain>
    </source>
</reference>
<organism evidence="2 3">
    <name type="scientific">Aliterella atlantica CENA595</name>
    <dbReference type="NCBI Taxonomy" id="1618023"/>
    <lineage>
        <taxon>Bacteria</taxon>
        <taxon>Bacillati</taxon>
        <taxon>Cyanobacteriota</taxon>
        <taxon>Cyanophyceae</taxon>
        <taxon>Chroococcidiopsidales</taxon>
        <taxon>Aliterellaceae</taxon>
        <taxon>Aliterella</taxon>
    </lineage>
</organism>
<dbReference type="OrthoDB" id="7508668at2"/>
<dbReference type="InterPro" id="IPR009081">
    <property type="entry name" value="PP-bd_ACP"/>
</dbReference>
<keyword evidence="3" id="KW-1185">Reference proteome</keyword>
<evidence type="ECO:0000313" key="2">
    <source>
        <dbReference type="EMBL" id="KJH69464.1"/>
    </source>
</evidence>
<proteinExistence type="predicted"/>
<feature type="domain" description="Carrier" evidence="1">
    <location>
        <begin position="6"/>
        <end position="81"/>
    </location>
</feature>
<dbReference type="RefSeq" id="WP_045057179.1">
    <property type="nucleotide sequence ID" value="NZ_CAWMDP010000053.1"/>
</dbReference>
<sequence>MTNEQILALIKEAFVFAIPEQALAVEALTIDRTLGEVGVSSIIALEMAGYIENKLSVQFADDELAQISTIKGFINLIRQHTNVIA</sequence>
<dbReference type="Pfam" id="PF00550">
    <property type="entry name" value="PP-binding"/>
    <property type="match status" value="1"/>
</dbReference>
<evidence type="ECO:0000313" key="3">
    <source>
        <dbReference type="Proteomes" id="UP000032452"/>
    </source>
</evidence>
<protein>
    <recommendedName>
        <fullName evidence="1">Carrier domain-containing protein</fullName>
    </recommendedName>
</protein>
<dbReference type="AlphaFoldDB" id="A0A0D8ZLZ8"/>
<dbReference type="Proteomes" id="UP000032452">
    <property type="component" value="Unassembled WGS sequence"/>
</dbReference>
<accession>A0A0D8ZLZ8</accession>
<name>A0A0D8ZLZ8_9CYAN</name>